<dbReference type="PATRIC" id="fig|1447256.3.peg.1043"/>
<dbReference type="Proteomes" id="UP000035514">
    <property type="component" value="Unassembled WGS sequence"/>
</dbReference>
<evidence type="ECO:0000313" key="2">
    <source>
        <dbReference type="Proteomes" id="UP000035514"/>
    </source>
</evidence>
<accession>A0A0G9K3Z7</accession>
<protein>
    <submittedName>
        <fullName evidence="1">Uncharacterized protein</fullName>
    </submittedName>
</protein>
<gene>
    <name evidence="1" type="ORF">AA20_05370</name>
</gene>
<name>A0A0G9K3Z7_9BACT</name>
<reference evidence="1 2" key="1">
    <citation type="submission" date="2014-01" db="EMBL/GenBank/DDBJ databases">
        <title>Development of a Comparative Genomic Fingerprinting Assay for High Resolution Genotyping of Arcobacter butzleri.</title>
        <authorList>
            <person name="Webb A.L."/>
            <person name="Inglis G.D."/>
            <person name="Kruczkiewicz P."/>
            <person name="Selinger L.B."/>
            <person name="Taboada E.N."/>
        </authorList>
    </citation>
    <scope>NUCLEOTIDE SEQUENCE [LARGE SCALE GENOMIC DNA]</scope>
    <source>
        <strain evidence="1 2">L348</strain>
    </source>
</reference>
<dbReference type="AlphaFoldDB" id="A0A0G9K3Z7"/>
<proteinExistence type="predicted"/>
<evidence type="ECO:0000313" key="1">
    <source>
        <dbReference type="EMBL" id="KLE00585.1"/>
    </source>
</evidence>
<organism evidence="1 2">
    <name type="scientific">Aliarcobacter butzleri L348</name>
    <dbReference type="NCBI Taxonomy" id="1447256"/>
    <lineage>
        <taxon>Bacteria</taxon>
        <taxon>Pseudomonadati</taxon>
        <taxon>Campylobacterota</taxon>
        <taxon>Epsilonproteobacteria</taxon>
        <taxon>Campylobacterales</taxon>
        <taxon>Arcobacteraceae</taxon>
        <taxon>Aliarcobacter</taxon>
    </lineage>
</organism>
<dbReference type="EMBL" id="JAIQ01000083">
    <property type="protein sequence ID" value="KLE00585.1"/>
    <property type="molecule type" value="Genomic_DNA"/>
</dbReference>
<sequence>MSIKAINKSGRSRVLKVDSFETMRKIADRFERWEFVS</sequence>
<comment type="caution">
    <text evidence="1">The sequence shown here is derived from an EMBL/GenBank/DDBJ whole genome shotgun (WGS) entry which is preliminary data.</text>
</comment>